<dbReference type="Pfam" id="PF00004">
    <property type="entry name" value="AAA"/>
    <property type="match status" value="1"/>
</dbReference>
<evidence type="ECO:0000256" key="1">
    <source>
        <dbReference type="ARBA" id="ARBA00006914"/>
    </source>
</evidence>
<reference evidence="5 6" key="1">
    <citation type="submission" date="2019-07" db="EMBL/GenBank/DDBJ databases">
        <title>Whole genome shotgun sequence of Cellulomonas xylanilytica NBRC 101102.</title>
        <authorList>
            <person name="Hosoyama A."/>
            <person name="Uohara A."/>
            <person name="Ohji S."/>
            <person name="Ichikawa N."/>
        </authorList>
    </citation>
    <scope>NUCLEOTIDE SEQUENCE [LARGE SCALE GENOMIC DNA]</scope>
    <source>
        <strain evidence="5 6">NBRC 101102</strain>
    </source>
</reference>
<proteinExistence type="inferred from homology"/>
<keyword evidence="6" id="KW-1185">Reference proteome</keyword>
<organism evidence="5 6">
    <name type="scientific">Cellulomonas xylanilytica</name>
    <dbReference type="NCBI Taxonomy" id="233583"/>
    <lineage>
        <taxon>Bacteria</taxon>
        <taxon>Bacillati</taxon>
        <taxon>Actinomycetota</taxon>
        <taxon>Actinomycetes</taxon>
        <taxon>Micrococcales</taxon>
        <taxon>Cellulomonadaceae</taxon>
        <taxon>Cellulomonas</taxon>
    </lineage>
</organism>
<feature type="domain" description="AAA+ ATPase" evidence="4">
    <location>
        <begin position="424"/>
        <end position="556"/>
    </location>
</feature>
<evidence type="ECO:0000256" key="3">
    <source>
        <dbReference type="ARBA" id="ARBA00022840"/>
    </source>
</evidence>
<sequence length="644" mass="68299">MRERLAALVKQVCVAGDRRQGLDPDLRTRLDNVLAVLRDEHAEPGTTHDDPLAGLADVFGLDEQDAELLTIAAAPDLDANLALAFGLLRGGPSPARATVGLALELASLPTLSGAGPTYLGPAALTRRHGLLDVAPAPALWLGRELWVPDRVLAHLVGVDEIDPLLRPALVLPVPVDRLDVDGILAAAVTAGEPLVWIRSPLGSGGLSLAAAALSAAGIGCLALDLARVAPGADLRHVLAVTAREAALQGAGLVLVHAERLAEDDPATLFAALAEAVVPVLAVGDRPWQPPWLAYHPLVLEAPAVTTEDRALVWDRELGAGIADHRLATFRLAPEVIADAARYATTLADVTATEITADSARAAARRVGGSITSGPALVPTRPPTFADLVLPDHVARPLHRFVSWAAHRDEVLADGRLVDVGGKGTGIAALFSGSPGTGKTLAAHVVAAELGLDLFRVDLASIVDKYIGETEKNLERVFHEAESLNVLLFFDEADALFGKRSDVKDAHDRYANQEVAYLLQRMESFDGVTVLATNLRGNLDPAFSRRMSFIVHFPDPDVPTRQRLWERHLSRVTTDPADPVQVAHLAQEVELAGGDIRNIVLAAAYDAVAAGESVGMRHVLAATVAEHHKLGRRVPENAFSPDRAR</sequence>
<evidence type="ECO:0000313" key="6">
    <source>
        <dbReference type="Proteomes" id="UP000321118"/>
    </source>
</evidence>
<dbReference type="GO" id="GO:0005524">
    <property type="term" value="F:ATP binding"/>
    <property type="evidence" value="ECO:0007669"/>
    <property type="project" value="UniProtKB-KW"/>
</dbReference>
<dbReference type="SUPFAM" id="SSF52540">
    <property type="entry name" value="P-loop containing nucleoside triphosphate hydrolases"/>
    <property type="match status" value="1"/>
</dbReference>
<accession>A0A510V7X8</accession>
<gene>
    <name evidence="5" type="ORF">CXY01_35030</name>
</gene>
<dbReference type="SMART" id="SM00382">
    <property type="entry name" value="AAA"/>
    <property type="match status" value="1"/>
</dbReference>
<protein>
    <submittedName>
        <fullName evidence="5">ATPase</fullName>
    </submittedName>
</protein>
<dbReference type="GO" id="GO:0016887">
    <property type="term" value="F:ATP hydrolysis activity"/>
    <property type="evidence" value="ECO:0007669"/>
    <property type="project" value="InterPro"/>
</dbReference>
<dbReference type="AlphaFoldDB" id="A0A510V7X8"/>
<dbReference type="Gene3D" id="3.40.50.300">
    <property type="entry name" value="P-loop containing nucleotide triphosphate hydrolases"/>
    <property type="match status" value="1"/>
</dbReference>
<comment type="similarity">
    <text evidence="1">Belongs to the AAA ATPase family.</text>
</comment>
<dbReference type="OrthoDB" id="9802352at2"/>
<dbReference type="Proteomes" id="UP000321118">
    <property type="component" value="Unassembled WGS sequence"/>
</dbReference>
<evidence type="ECO:0000256" key="2">
    <source>
        <dbReference type="ARBA" id="ARBA00022741"/>
    </source>
</evidence>
<name>A0A510V7X8_9CELL</name>
<evidence type="ECO:0000259" key="4">
    <source>
        <dbReference type="SMART" id="SM00382"/>
    </source>
</evidence>
<dbReference type="InterPro" id="IPR050221">
    <property type="entry name" value="26S_Proteasome_ATPase"/>
</dbReference>
<dbReference type="InterPro" id="IPR003593">
    <property type="entry name" value="AAA+_ATPase"/>
</dbReference>
<comment type="caution">
    <text evidence="5">The sequence shown here is derived from an EMBL/GenBank/DDBJ whole genome shotgun (WGS) entry which is preliminary data.</text>
</comment>
<keyword evidence="3" id="KW-0067">ATP-binding</keyword>
<evidence type="ECO:0000313" key="5">
    <source>
        <dbReference type="EMBL" id="GEK22983.1"/>
    </source>
</evidence>
<dbReference type="CDD" id="cd19481">
    <property type="entry name" value="RecA-like_protease"/>
    <property type="match status" value="1"/>
</dbReference>
<dbReference type="InterPro" id="IPR003959">
    <property type="entry name" value="ATPase_AAA_core"/>
</dbReference>
<dbReference type="InterPro" id="IPR027417">
    <property type="entry name" value="P-loop_NTPase"/>
</dbReference>
<dbReference type="RefSeq" id="WP_146929958.1">
    <property type="nucleotide sequence ID" value="NZ_BJUB01000012.1"/>
</dbReference>
<dbReference type="EMBL" id="BJUB01000012">
    <property type="protein sequence ID" value="GEK22983.1"/>
    <property type="molecule type" value="Genomic_DNA"/>
</dbReference>
<dbReference type="PANTHER" id="PTHR23073">
    <property type="entry name" value="26S PROTEASOME REGULATORY SUBUNIT"/>
    <property type="match status" value="1"/>
</dbReference>
<keyword evidence="2" id="KW-0547">Nucleotide-binding</keyword>